<sequence>MMGVTDLFYITSDPRNVSTPTLKDWPILEGRHAGLSRNPLGEVRTRKRKDSLDRYQEKDLGLLC</sequence>
<gene>
    <name evidence="1" type="ORF">EZJ55_00370</name>
</gene>
<dbReference type="RefSeq" id="WP_162561019.1">
    <property type="nucleotide sequence ID" value="NZ_SRLN01000002.1"/>
</dbReference>
<evidence type="ECO:0000313" key="2">
    <source>
        <dbReference type="Proteomes" id="UP000325636"/>
    </source>
</evidence>
<name>A0A5J5M2P3_MICAE</name>
<proteinExistence type="predicted"/>
<comment type="caution">
    <text evidence="1">The sequence shown here is derived from an EMBL/GenBank/DDBJ whole genome shotgun (WGS) entry which is preliminary data.</text>
</comment>
<reference evidence="2" key="1">
    <citation type="submission" date="2019-04" db="EMBL/GenBank/DDBJ databases">
        <title>Microviridin 1777: A Toxic Chymotrypsin Inhibitor Discovered by a Metabologenomic Approach.</title>
        <authorList>
            <person name="Sieber S."/>
            <person name="Grendelmeier S.M."/>
            <person name="Harris L.A."/>
            <person name="Mitchell D.A."/>
            <person name="Gademann K."/>
        </authorList>
    </citation>
    <scope>NUCLEOTIDE SEQUENCE [LARGE SCALE GENOMIC DNA]</scope>
    <source>
        <strain evidence="2">EAWAG127a</strain>
    </source>
</reference>
<evidence type="ECO:0000313" key="1">
    <source>
        <dbReference type="EMBL" id="KAB0244033.1"/>
    </source>
</evidence>
<dbReference type="Proteomes" id="UP000325636">
    <property type="component" value="Unassembled WGS sequence"/>
</dbReference>
<accession>A0A5J5M2P3</accession>
<organism evidence="1 2">
    <name type="scientific">Microcystis aeruginosa EAWAG127a</name>
    <dbReference type="NCBI Taxonomy" id="2529855"/>
    <lineage>
        <taxon>Bacteria</taxon>
        <taxon>Bacillati</taxon>
        <taxon>Cyanobacteriota</taxon>
        <taxon>Cyanophyceae</taxon>
        <taxon>Oscillatoriophycideae</taxon>
        <taxon>Chroococcales</taxon>
        <taxon>Microcystaceae</taxon>
        <taxon>Microcystis</taxon>
    </lineage>
</organism>
<dbReference type="EMBL" id="SRLN01000002">
    <property type="protein sequence ID" value="KAB0244033.1"/>
    <property type="molecule type" value="Genomic_DNA"/>
</dbReference>
<dbReference type="AlphaFoldDB" id="A0A5J5M2P3"/>
<protein>
    <submittedName>
        <fullName evidence="1">Uncharacterized protein</fullName>
    </submittedName>
</protein>